<dbReference type="PIRSF" id="PIRSF006621">
    <property type="entry name" value="Dus"/>
    <property type="match status" value="1"/>
</dbReference>
<evidence type="ECO:0000256" key="9">
    <source>
        <dbReference type="PIRSR" id="PIRSR006621-2"/>
    </source>
</evidence>
<proteinExistence type="inferred from homology"/>
<feature type="binding site" evidence="9">
    <location>
        <position position="88"/>
    </location>
    <ligand>
        <name>FMN</name>
        <dbReference type="ChEBI" id="CHEBI:58210"/>
    </ligand>
</feature>
<evidence type="ECO:0000256" key="6">
    <source>
        <dbReference type="ARBA" id="ARBA00023002"/>
    </source>
</evidence>
<keyword evidence="9" id="KW-0547">Nucleotide-binding</keyword>
<keyword evidence="4 7" id="KW-0819">tRNA processing</keyword>
<keyword evidence="5" id="KW-0521">NADP</keyword>
<evidence type="ECO:0000256" key="8">
    <source>
        <dbReference type="PIRSR" id="PIRSR006621-1"/>
    </source>
</evidence>
<dbReference type="PANTHER" id="PTHR45846">
    <property type="entry name" value="TRNA-DIHYDROURIDINE(47) SYNTHASE [NAD(P)(+)]-LIKE"/>
    <property type="match status" value="1"/>
</dbReference>
<dbReference type="EMBL" id="FUYC01000001">
    <property type="protein sequence ID" value="SKA72419.1"/>
    <property type="molecule type" value="Genomic_DNA"/>
</dbReference>
<keyword evidence="12" id="KW-1185">Reference proteome</keyword>
<reference evidence="11 12" key="1">
    <citation type="submission" date="2017-02" db="EMBL/GenBank/DDBJ databases">
        <authorList>
            <person name="Peterson S.W."/>
        </authorList>
    </citation>
    <scope>NUCLEOTIDE SEQUENCE [LARGE SCALE GENOMIC DNA]</scope>
    <source>
        <strain evidence="11 12">DSM 16080</strain>
    </source>
</reference>
<keyword evidence="3 7" id="KW-0288">FMN</keyword>
<dbReference type="PROSITE" id="PS01136">
    <property type="entry name" value="UPF0034"/>
    <property type="match status" value="1"/>
</dbReference>
<accession>A0A1T4W5K4</accession>
<organism evidence="11 12">
    <name type="scientific">Paucidesulfovibrio gracilis DSM 16080</name>
    <dbReference type="NCBI Taxonomy" id="1121449"/>
    <lineage>
        <taxon>Bacteria</taxon>
        <taxon>Pseudomonadati</taxon>
        <taxon>Thermodesulfobacteriota</taxon>
        <taxon>Desulfovibrionia</taxon>
        <taxon>Desulfovibrionales</taxon>
        <taxon>Desulfovibrionaceae</taxon>
        <taxon>Paucidesulfovibrio</taxon>
    </lineage>
</organism>
<evidence type="ECO:0000313" key="12">
    <source>
        <dbReference type="Proteomes" id="UP000190027"/>
    </source>
</evidence>
<protein>
    <recommendedName>
        <fullName evidence="7">tRNA-dihydrouridine synthase</fullName>
        <ecNumber evidence="7">1.3.1.-</ecNumber>
    </recommendedName>
</protein>
<dbReference type="GO" id="GO:0050660">
    <property type="term" value="F:flavin adenine dinucleotide binding"/>
    <property type="evidence" value="ECO:0007669"/>
    <property type="project" value="InterPro"/>
</dbReference>
<feature type="binding site" evidence="9">
    <location>
        <begin position="247"/>
        <end position="248"/>
    </location>
    <ligand>
        <name>FMN</name>
        <dbReference type="ChEBI" id="CHEBI:58210"/>
    </ligand>
</feature>
<evidence type="ECO:0000256" key="3">
    <source>
        <dbReference type="ARBA" id="ARBA00022643"/>
    </source>
</evidence>
<keyword evidence="2 7" id="KW-0285">Flavoprotein</keyword>
<dbReference type="InterPro" id="IPR001269">
    <property type="entry name" value="DUS_fam"/>
</dbReference>
<dbReference type="OrthoDB" id="9764501at2"/>
<comment type="cofactor">
    <cofactor evidence="1 7 9">
        <name>FMN</name>
        <dbReference type="ChEBI" id="CHEBI:58210"/>
    </cofactor>
</comment>
<dbReference type="GO" id="GO:0017150">
    <property type="term" value="F:tRNA dihydrouridine synthase activity"/>
    <property type="evidence" value="ECO:0007669"/>
    <property type="project" value="InterPro"/>
</dbReference>
<keyword evidence="6 7" id="KW-0560">Oxidoreductase</keyword>
<evidence type="ECO:0000313" key="11">
    <source>
        <dbReference type="EMBL" id="SKA72419.1"/>
    </source>
</evidence>
<dbReference type="GO" id="GO:0003723">
    <property type="term" value="F:RNA binding"/>
    <property type="evidence" value="ECO:0007669"/>
    <property type="project" value="TreeGrafter"/>
</dbReference>
<gene>
    <name evidence="11" type="ORF">SAMN02745704_00379</name>
</gene>
<feature type="binding site" evidence="9">
    <location>
        <position position="192"/>
    </location>
    <ligand>
        <name>FMN</name>
        <dbReference type="ChEBI" id="CHEBI:58210"/>
    </ligand>
</feature>
<evidence type="ECO:0000256" key="4">
    <source>
        <dbReference type="ARBA" id="ARBA00022694"/>
    </source>
</evidence>
<dbReference type="InterPro" id="IPR035587">
    <property type="entry name" value="DUS-like_FMN-bd"/>
</dbReference>
<feature type="binding site" evidence="9">
    <location>
        <begin position="32"/>
        <end position="34"/>
    </location>
    <ligand>
        <name>FMN</name>
        <dbReference type="ChEBI" id="CHEBI:58210"/>
    </ligand>
</feature>
<dbReference type="Gene3D" id="3.20.20.70">
    <property type="entry name" value="Aldolase class I"/>
    <property type="match status" value="1"/>
</dbReference>
<dbReference type="RefSeq" id="WP_078716044.1">
    <property type="nucleotide sequence ID" value="NZ_FUYC01000001.1"/>
</dbReference>
<dbReference type="STRING" id="1121449.SAMN02745704_00379"/>
<feature type="binding site" evidence="9">
    <location>
        <position position="162"/>
    </location>
    <ligand>
        <name>FMN</name>
        <dbReference type="ChEBI" id="CHEBI:58210"/>
    </ligand>
</feature>
<dbReference type="Pfam" id="PF01207">
    <property type="entry name" value="Dus"/>
    <property type="match status" value="1"/>
</dbReference>
<evidence type="ECO:0000256" key="7">
    <source>
        <dbReference type="PIRNR" id="PIRNR006621"/>
    </source>
</evidence>
<comment type="function">
    <text evidence="7">Catalyzes the synthesis of 5,6-dihydrouridine (D), a modified base found in the D-loop of most tRNAs, via the reduction of the C5-C6 double bond in target uridines.</text>
</comment>
<dbReference type="PANTHER" id="PTHR45846:SF1">
    <property type="entry name" value="TRNA-DIHYDROURIDINE(47) SYNTHASE [NAD(P)(+)]-LIKE"/>
    <property type="match status" value="1"/>
</dbReference>
<dbReference type="InterPro" id="IPR013785">
    <property type="entry name" value="Aldolase_TIM"/>
</dbReference>
<dbReference type="InterPro" id="IPR018517">
    <property type="entry name" value="tRNA_hU_synthase_CS"/>
</dbReference>
<dbReference type="EC" id="1.3.1.-" evidence="7"/>
<sequence length="350" mass="38465">MNENEWERLRRLLHRPLSLRGRVAGNRLWLAPMAGLGHVALRSVIDDLGGCGLLFSEMCTARGLDTENRRSSPTFRWRDAEAQRLVVQISGGDPGEMAAAAGRIAREGLCGVDVNMGCSATALTKRGAGAALLREPERAFAVVRAVRQAVDRVNPDLPVLVKFRTGWQPDPEPACEMARVLVEAGADALVFHPRVAPDRRTRPAVWEHIGLVAGAVDVPVLGNGDVQTPGDCLRMLEETGCAGVSVGRMAVARPWLFASWTLGREFGPSVYRETALAVLNALERYFDPQRAVKRYRKFAVYLAANFRYGHALVSQLTRGASLNDFRNSVHTLLCDDLPLSHRPSTHLFTR</sequence>
<feature type="domain" description="DUS-like FMN-binding" evidence="10">
    <location>
        <begin position="30"/>
        <end position="302"/>
    </location>
</feature>
<name>A0A1T4W5K4_9BACT</name>
<evidence type="ECO:0000256" key="1">
    <source>
        <dbReference type="ARBA" id="ARBA00001917"/>
    </source>
</evidence>
<feature type="active site" description="Proton donor" evidence="8">
    <location>
        <position position="118"/>
    </location>
</feature>
<dbReference type="Proteomes" id="UP000190027">
    <property type="component" value="Unassembled WGS sequence"/>
</dbReference>
<evidence type="ECO:0000259" key="10">
    <source>
        <dbReference type="Pfam" id="PF01207"/>
    </source>
</evidence>
<dbReference type="AlphaFoldDB" id="A0A1T4W5K4"/>
<dbReference type="CDD" id="cd02801">
    <property type="entry name" value="DUS_like_FMN"/>
    <property type="match status" value="1"/>
</dbReference>
<evidence type="ECO:0000256" key="2">
    <source>
        <dbReference type="ARBA" id="ARBA00022630"/>
    </source>
</evidence>
<evidence type="ECO:0000256" key="5">
    <source>
        <dbReference type="ARBA" id="ARBA00022857"/>
    </source>
</evidence>
<dbReference type="SUPFAM" id="SSF51395">
    <property type="entry name" value="FMN-linked oxidoreductases"/>
    <property type="match status" value="1"/>
</dbReference>
<comment type="similarity">
    <text evidence="7">Belongs to the dus family.</text>
</comment>